<dbReference type="SMART" id="SM01152">
    <property type="entry name" value="DUF167"/>
    <property type="match status" value="1"/>
</dbReference>
<accession>A0A1B7LEU7</accession>
<dbReference type="PANTHER" id="PTHR13420:SF7">
    <property type="entry name" value="UPF0235 PROTEIN C15ORF40"/>
    <property type="match status" value="1"/>
</dbReference>
<name>A0A1B7LEU7_9FIRM</name>
<reference evidence="3 4" key="1">
    <citation type="submission" date="2016-04" db="EMBL/GenBank/DDBJ databases">
        <authorList>
            <person name="Evans L.H."/>
            <person name="Alamgir A."/>
            <person name="Owens N."/>
            <person name="Weber N.D."/>
            <person name="Virtaneva K."/>
            <person name="Barbian K."/>
            <person name="Babar A."/>
            <person name="Rosenke K."/>
        </authorList>
    </citation>
    <scope>NUCLEOTIDE SEQUENCE [LARGE SCALE GENOMIC DNA]</scope>
    <source>
        <strain evidence="3 4">LMa1</strain>
    </source>
</reference>
<evidence type="ECO:0000313" key="4">
    <source>
        <dbReference type="Proteomes" id="UP000078532"/>
    </source>
</evidence>
<dbReference type="Gene3D" id="3.30.1200.10">
    <property type="entry name" value="YggU-like"/>
    <property type="match status" value="1"/>
</dbReference>
<proteinExistence type="inferred from homology"/>
<dbReference type="RefSeq" id="WP_066668258.1">
    <property type="nucleotide sequence ID" value="NZ_LYVF01000158.1"/>
</dbReference>
<dbReference type="InterPro" id="IPR003746">
    <property type="entry name" value="DUF167"/>
</dbReference>
<dbReference type="STRING" id="1838280.A6M21_10285"/>
<protein>
    <recommendedName>
        <fullName evidence="2">UPF0235 protein A6M21_10285</fullName>
    </recommendedName>
</protein>
<evidence type="ECO:0000313" key="3">
    <source>
        <dbReference type="EMBL" id="OAT81778.1"/>
    </source>
</evidence>
<keyword evidence="4" id="KW-1185">Reference proteome</keyword>
<dbReference type="AlphaFoldDB" id="A0A1B7LEU7"/>
<evidence type="ECO:0000256" key="1">
    <source>
        <dbReference type="ARBA" id="ARBA00010364"/>
    </source>
</evidence>
<dbReference type="InterPro" id="IPR036591">
    <property type="entry name" value="YggU-like_sf"/>
</dbReference>
<dbReference type="Proteomes" id="UP000078532">
    <property type="component" value="Unassembled WGS sequence"/>
</dbReference>
<dbReference type="PANTHER" id="PTHR13420">
    <property type="entry name" value="UPF0235 PROTEIN C15ORF40"/>
    <property type="match status" value="1"/>
</dbReference>
<organism evidence="3 4">
    <name type="scientific">Desulfotomaculum copahuensis</name>
    <dbReference type="NCBI Taxonomy" id="1838280"/>
    <lineage>
        <taxon>Bacteria</taxon>
        <taxon>Bacillati</taxon>
        <taxon>Bacillota</taxon>
        <taxon>Clostridia</taxon>
        <taxon>Eubacteriales</taxon>
        <taxon>Desulfotomaculaceae</taxon>
        <taxon>Desulfotomaculum</taxon>
    </lineage>
</organism>
<comment type="similarity">
    <text evidence="1 2">Belongs to the UPF0235 family.</text>
</comment>
<comment type="caution">
    <text evidence="3">The sequence shown here is derived from an EMBL/GenBank/DDBJ whole genome shotgun (WGS) entry which is preliminary data.</text>
</comment>
<evidence type="ECO:0000256" key="2">
    <source>
        <dbReference type="HAMAP-Rule" id="MF_00634"/>
    </source>
</evidence>
<dbReference type="Pfam" id="PF02594">
    <property type="entry name" value="DUF167"/>
    <property type="match status" value="1"/>
</dbReference>
<dbReference type="EMBL" id="LYVF01000158">
    <property type="protein sequence ID" value="OAT81778.1"/>
    <property type="molecule type" value="Genomic_DNA"/>
</dbReference>
<dbReference type="GO" id="GO:0005737">
    <property type="term" value="C:cytoplasm"/>
    <property type="evidence" value="ECO:0007669"/>
    <property type="project" value="TreeGrafter"/>
</dbReference>
<sequence length="98" mass="10729">MLWVREDENGVLFKVRVQPRAAKNQLAGLYEDALRVRLTAPPVDGEANEACRVFLARLLAVPRSQVDIVSGHTGRNKVIRVAGAKREKIIALAGKNGV</sequence>
<dbReference type="NCBIfam" id="TIGR00251">
    <property type="entry name" value="DUF167 family protein"/>
    <property type="match status" value="1"/>
</dbReference>
<dbReference type="HAMAP" id="MF_00634">
    <property type="entry name" value="UPF0235"/>
    <property type="match status" value="1"/>
</dbReference>
<dbReference type="SUPFAM" id="SSF69786">
    <property type="entry name" value="YggU-like"/>
    <property type="match status" value="1"/>
</dbReference>
<dbReference type="OrthoDB" id="9800587at2"/>
<gene>
    <name evidence="3" type="ORF">A6M21_10285</name>
</gene>